<evidence type="ECO:0000313" key="4">
    <source>
        <dbReference type="EMBL" id="AVD70132.1"/>
    </source>
</evidence>
<evidence type="ECO:0000313" key="5">
    <source>
        <dbReference type="Proteomes" id="UP000239867"/>
    </source>
</evidence>
<dbReference type="KEGG" id="deo:CAY53_00395"/>
<dbReference type="EMBL" id="CP021255">
    <property type="protein sequence ID" value="AVD70132.1"/>
    <property type="molecule type" value="Genomic_DNA"/>
</dbReference>
<name>A0A2L1GKD8_9BACT</name>
<evidence type="ECO:0000256" key="2">
    <source>
        <dbReference type="ARBA" id="ARBA00022729"/>
    </source>
</evidence>
<organism evidence="4 5">
    <name type="scientific">Desulfobulbus oralis</name>
    <dbReference type="NCBI Taxonomy" id="1986146"/>
    <lineage>
        <taxon>Bacteria</taxon>
        <taxon>Pseudomonadati</taxon>
        <taxon>Thermodesulfobacteriota</taxon>
        <taxon>Desulfobulbia</taxon>
        <taxon>Desulfobulbales</taxon>
        <taxon>Desulfobulbaceae</taxon>
        <taxon>Desulfobulbus</taxon>
    </lineage>
</organism>
<evidence type="ECO:0000256" key="3">
    <source>
        <dbReference type="SAM" id="SignalP"/>
    </source>
</evidence>
<sequence>MSRARNARAGRALPAFWLLALLGLLAFAPALAAEDVDYLDDSAYETPAETVASIYDPLEPFNRVMFTVNDRLYIWVLDPVARGYARVVPRDFRTIIGNFFYNLGEPVRSVNCLLQGRFADSGLALSRFLINSTAGVFGLADPAGHEFNIGRVQQATLGQTLATWGVGDGVYLVIPLLGPTTLRDLTGSAGDGLARGFYTPWNDDFTTMTVVYAGQTVNGVSLHLGQYQEMKAMSLDPYVAFRNGYAQLRHTKSAKTGNAAEFPAVQPPAFNIEPLNINYEK</sequence>
<dbReference type="OrthoDB" id="9785326at2"/>
<keyword evidence="2 3" id="KW-0732">Signal</keyword>
<comment type="similarity">
    <text evidence="1">Belongs to the MlaA family.</text>
</comment>
<dbReference type="PRINTS" id="PR01805">
    <property type="entry name" value="VACJLIPOPROT"/>
</dbReference>
<protein>
    <recommendedName>
        <fullName evidence="6">VacJ family lipoprotein</fullName>
    </recommendedName>
</protein>
<dbReference type="Proteomes" id="UP000239867">
    <property type="component" value="Chromosome"/>
</dbReference>
<dbReference type="InterPro" id="IPR007428">
    <property type="entry name" value="MlaA"/>
</dbReference>
<evidence type="ECO:0008006" key="6">
    <source>
        <dbReference type="Google" id="ProtNLM"/>
    </source>
</evidence>
<proteinExistence type="inferred from homology"/>
<dbReference type="Pfam" id="PF04333">
    <property type="entry name" value="MlaA"/>
    <property type="match status" value="1"/>
</dbReference>
<feature type="signal peptide" evidence="3">
    <location>
        <begin position="1"/>
        <end position="32"/>
    </location>
</feature>
<gene>
    <name evidence="4" type="ORF">CAY53_00395</name>
</gene>
<dbReference type="PANTHER" id="PTHR30035">
    <property type="entry name" value="LIPOPROTEIN VACJ-RELATED"/>
    <property type="match status" value="1"/>
</dbReference>
<dbReference type="PANTHER" id="PTHR30035:SF3">
    <property type="entry name" value="INTERMEMBRANE PHOSPHOLIPID TRANSPORT SYSTEM LIPOPROTEIN MLAA"/>
    <property type="match status" value="1"/>
</dbReference>
<feature type="chain" id="PRO_5014739930" description="VacJ family lipoprotein" evidence="3">
    <location>
        <begin position="33"/>
        <end position="281"/>
    </location>
</feature>
<keyword evidence="5" id="KW-1185">Reference proteome</keyword>
<dbReference type="GO" id="GO:0016020">
    <property type="term" value="C:membrane"/>
    <property type="evidence" value="ECO:0007669"/>
    <property type="project" value="InterPro"/>
</dbReference>
<accession>A0A2L1GKD8</accession>
<dbReference type="GO" id="GO:0120010">
    <property type="term" value="P:intermembrane phospholipid transfer"/>
    <property type="evidence" value="ECO:0007669"/>
    <property type="project" value="TreeGrafter"/>
</dbReference>
<reference evidence="4 5" key="1">
    <citation type="journal article" date="2018" name="MBio">
        <title>Insights into the evolution of host association through the isolation and characterization of a novel human periodontal pathobiont, Desulfobulbus oralis.</title>
        <authorList>
            <person name="Cross K.L."/>
            <person name="Chirania P."/>
            <person name="Xiong W."/>
            <person name="Beall C.J."/>
            <person name="Elkins J.G."/>
            <person name="Giannone R.J."/>
            <person name="Griffen A.L."/>
            <person name="Guss A.M."/>
            <person name="Hettich R.L."/>
            <person name="Joshi S.S."/>
            <person name="Mokrzan E.M."/>
            <person name="Martin R.K."/>
            <person name="Zhulin I.B."/>
            <person name="Leys E.J."/>
            <person name="Podar M."/>
        </authorList>
    </citation>
    <scope>NUCLEOTIDE SEQUENCE [LARGE SCALE GENOMIC DNA]</scope>
    <source>
        <strain evidence="4 5">ORNL</strain>
    </source>
</reference>
<dbReference type="RefSeq" id="WP_104935457.1">
    <property type="nucleotide sequence ID" value="NZ_CP021255.1"/>
</dbReference>
<dbReference type="AlphaFoldDB" id="A0A2L1GKD8"/>
<evidence type="ECO:0000256" key="1">
    <source>
        <dbReference type="ARBA" id="ARBA00010634"/>
    </source>
</evidence>